<feature type="domain" description="HTH cro/C1-type" evidence="1">
    <location>
        <begin position="35"/>
        <end position="82"/>
    </location>
</feature>
<sequence length="92" mass="10399">MNPHTGSNFDDFLEEDGILEEVSAKARKRLLSMQLADIMQEKGITTNILARRLNTSPFQLEQLLDPENTAMTIDVLEHIAYAVGKELHIEFA</sequence>
<dbReference type="EMBL" id="CAADFD010000028">
    <property type="protein sequence ID" value="VFJ56569.1"/>
    <property type="molecule type" value="Genomic_DNA"/>
</dbReference>
<proteinExistence type="predicted"/>
<dbReference type="Pfam" id="PF13443">
    <property type="entry name" value="HTH_26"/>
    <property type="match status" value="1"/>
</dbReference>
<accession>A0A450SBH0</accession>
<evidence type="ECO:0000313" key="2">
    <source>
        <dbReference type="EMBL" id="VFJ49577.1"/>
    </source>
</evidence>
<dbReference type="EMBL" id="CAADFE010000020">
    <property type="protein sequence ID" value="VFJ69791.1"/>
    <property type="molecule type" value="Genomic_DNA"/>
</dbReference>
<dbReference type="Gene3D" id="1.10.260.40">
    <property type="entry name" value="lambda repressor-like DNA-binding domains"/>
    <property type="match status" value="1"/>
</dbReference>
<dbReference type="InterPro" id="IPR001387">
    <property type="entry name" value="Cro/C1-type_HTH"/>
</dbReference>
<evidence type="ECO:0000259" key="1">
    <source>
        <dbReference type="Pfam" id="PF13443"/>
    </source>
</evidence>
<evidence type="ECO:0000313" key="4">
    <source>
        <dbReference type="EMBL" id="VFJ69791.1"/>
    </source>
</evidence>
<dbReference type="SUPFAM" id="SSF47413">
    <property type="entry name" value="lambda repressor-like DNA-binding domains"/>
    <property type="match status" value="1"/>
</dbReference>
<dbReference type="GO" id="GO:0003677">
    <property type="term" value="F:DNA binding"/>
    <property type="evidence" value="ECO:0007669"/>
    <property type="project" value="InterPro"/>
</dbReference>
<evidence type="ECO:0000313" key="3">
    <source>
        <dbReference type="EMBL" id="VFJ56569.1"/>
    </source>
</evidence>
<dbReference type="EMBL" id="CAADEW010000023">
    <property type="protein sequence ID" value="VFJ49577.1"/>
    <property type="molecule type" value="Genomic_DNA"/>
</dbReference>
<organism evidence="2">
    <name type="scientific">Candidatus Kentrum sp. FW</name>
    <dbReference type="NCBI Taxonomy" id="2126338"/>
    <lineage>
        <taxon>Bacteria</taxon>
        <taxon>Pseudomonadati</taxon>
        <taxon>Pseudomonadota</taxon>
        <taxon>Gammaproteobacteria</taxon>
        <taxon>Candidatus Kentrum</taxon>
    </lineage>
</organism>
<gene>
    <name evidence="2" type="ORF">BECKFW1821A_GA0114235_102337</name>
    <name evidence="3" type="ORF">BECKFW1821B_GA0114236_102832</name>
    <name evidence="4" type="ORF">BECKFW1821C_GA0114237_10205</name>
</gene>
<dbReference type="AlphaFoldDB" id="A0A450SBH0"/>
<protein>
    <submittedName>
        <fullName evidence="2">Helix-turn-helix domain-containing protein</fullName>
    </submittedName>
</protein>
<dbReference type="InterPro" id="IPR010982">
    <property type="entry name" value="Lambda_DNA-bd_dom_sf"/>
</dbReference>
<name>A0A450SBH0_9GAMM</name>
<reference evidence="2" key="1">
    <citation type="submission" date="2019-02" db="EMBL/GenBank/DDBJ databases">
        <authorList>
            <person name="Gruber-Vodicka R. H."/>
            <person name="Seah K. B. B."/>
        </authorList>
    </citation>
    <scope>NUCLEOTIDE SEQUENCE</scope>
    <source>
        <strain evidence="3">BECK_BZ106</strain>
        <strain evidence="4">BECK_BZ131</strain>
        <strain evidence="2">BECK_BZ15</strain>
    </source>
</reference>